<sequence>MLEIHSSGEETKLWYGTKWQKAQYEEVEPPVWRGRIFLPCPYGKSSFQSKELLSEPHSGYNIVISNGKSGQIRRPTPKGIDSKFRPMKSTSDPKNLLGIKE</sequence>
<evidence type="ECO:0000313" key="2">
    <source>
        <dbReference type="EMBL" id="KAK9177454.1"/>
    </source>
</evidence>
<evidence type="ECO:0000313" key="3">
    <source>
        <dbReference type="Proteomes" id="UP001428341"/>
    </source>
</evidence>
<keyword evidence="3" id="KW-1185">Reference proteome</keyword>
<organism evidence="2 3">
    <name type="scientific">Citrus x changshan-huyou</name>
    <dbReference type="NCBI Taxonomy" id="2935761"/>
    <lineage>
        <taxon>Eukaryota</taxon>
        <taxon>Viridiplantae</taxon>
        <taxon>Streptophyta</taxon>
        <taxon>Embryophyta</taxon>
        <taxon>Tracheophyta</taxon>
        <taxon>Spermatophyta</taxon>
        <taxon>Magnoliopsida</taxon>
        <taxon>eudicotyledons</taxon>
        <taxon>Gunneridae</taxon>
        <taxon>Pentapetalae</taxon>
        <taxon>rosids</taxon>
        <taxon>malvids</taxon>
        <taxon>Sapindales</taxon>
        <taxon>Rutaceae</taxon>
        <taxon>Aurantioideae</taxon>
        <taxon>Citrus</taxon>
    </lineage>
</organism>
<dbReference type="Proteomes" id="UP001428341">
    <property type="component" value="Unassembled WGS sequence"/>
</dbReference>
<evidence type="ECO:0000256" key="1">
    <source>
        <dbReference type="SAM" id="MobiDB-lite"/>
    </source>
</evidence>
<dbReference type="EMBL" id="JBCGBO010000025">
    <property type="protein sequence ID" value="KAK9177454.1"/>
    <property type="molecule type" value="Genomic_DNA"/>
</dbReference>
<reference evidence="2 3" key="1">
    <citation type="submission" date="2024-05" db="EMBL/GenBank/DDBJ databases">
        <title>Haplotype-resolved chromosome-level genome assembly of Huyou (Citrus changshanensis).</title>
        <authorList>
            <person name="Miao C."/>
            <person name="Chen W."/>
            <person name="Wu Y."/>
            <person name="Wang L."/>
            <person name="Zhao S."/>
            <person name="Grierson D."/>
            <person name="Xu C."/>
            <person name="Chen K."/>
        </authorList>
    </citation>
    <scope>NUCLEOTIDE SEQUENCE [LARGE SCALE GENOMIC DNA]</scope>
    <source>
        <strain evidence="2">01-14</strain>
        <tissue evidence="2">Leaf</tissue>
    </source>
</reference>
<protein>
    <submittedName>
        <fullName evidence="2">Uncharacterized protein</fullName>
    </submittedName>
</protein>
<name>A0AAP0QBR9_9ROSI</name>
<feature type="region of interest" description="Disordered" evidence="1">
    <location>
        <begin position="64"/>
        <end position="101"/>
    </location>
</feature>
<accession>A0AAP0QBR9</accession>
<comment type="caution">
    <text evidence="2">The sequence shown here is derived from an EMBL/GenBank/DDBJ whole genome shotgun (WGS) entry which is preliminary data.</text>
</comment>
<dbReference type="AlphaFoldDB" id="A0AAP0QBR9"/>
<gene>
    <name evidence="2" type="ORF">WN944_029476</name>
</gene>
<proteinExistence type="predicted"/>